<evidence type="ECO:0000256" key="9">
    <source>
        <dbReference type="ARBA" id="ARBA00023167"/>
    </source>
</evidence>
<accession>A0AAX3MU12</accession>
<dbReference type="AlphaFoldDB" id="A0AAX3MU12"/>
<keyword evidence="6 11" id="KW-0223">Dioxygenase</keyword>
<keyword evidence="5" id="KW-0479">Metal-binding</keyword>
<dbReference type="SUPFAM" id="SSF51182">
    <property type="entry name" value="RmlC-like cupins"/>
    <property type="match status" value="1"/>
</dbReference>
<comment type="catalytic activity">
    <reaction evidence="1">
        <text>1,2-dihydroxy-5-(methylsulfanyl)pent-1-en-3-one + O2 = 4-methylsulfanyl-2-oxobutanoate + formate + 2 H(+)</text>
        <dbReference type="Rhea" id="RHEA:24504"/>
        <dbReference type="ChEBI" id="CHEBI:15378"/>
        <dbReference type="ChEBI" id="CHEBI:15379"/>
        <dbReference type="ChEBI" id="CHEBI:15740"/>
        <dbReference type="ChEBI" id="CHEBI:16723"/>
        <dbReference type="ChEBI" id="CHEBI:49252"/>
        <dbReference type="EC" id="1.13.11.54"/>
    </reaction>
</comment>
<evidence type="ECO:0000256" key="5">
    <source>
        <dbReference type="ARBA" id="ARBA00022723"/>
    </source>
</evidence>
<dbReference type="GO" id="GO:0009086">
    <property type="term" value="P:methionine biosynthetic process"/>
    <property type="evidence" value="ECO:0007669"/>
    <property type="project" value="UniProtKB-KW"/>
</dbReference>
<organism evidence="11 13">
    <name type="scientific">Paenibacillus urinalis</name>
    <dbReference type="NCBI Taxonomy" id="521520"/>
    <lineage>
        <taxon>Bacteria</taxon>
        <taxon>Bacillati</taxon>
        <taxon>Bacillota</taxon>
        <taxon>Bacilli</taxon>
        <taxon>Bacillales</taxon>
        <taxon>Paenibacillaceae</taxon>
        <taxon>Paenibacillus</taxon>
    </lineage>
</organism>
<keyword evidence="3" id="KW-0533">Nickel</keyword>
<protein>
    <recommendedName>
        <fullName evidence="10">acireductone dioxygenase (Fe(2+)-requiring)</fullName>
        <ecNumber evidence="10">1.13.11.54</ecNumber>
    </recommendedName>
</protein>
<proteinExistence type="predicted"/>
<evidence type="ECO:0000313" key="11">
    <source>
        <dbReference type="EMBL" id="WDH81111.1"/>
    </source>
</evidence>
<dbReference type="PANTHER" id="PTHR23418:SF0">
    <property type="entry name" value="ACIREDUCTONE DIOXYGENASE"/>
    <property type="match status" value="1"/>
</dbReference>
<evidence type="ECO:0000256" key="1">
    <source>
        <dbReference type="ARBA" id="ARBA00000428"/>
    </source>
</evidence>
<reference evidence="11 14" key="1">
    <citation type="submission" date="2023-02" db="EMBL/GenBank/DDBJ databases">
        <title>Pathogen: clinical or host-associated sample.</title>
        <authorList>
            <person name="Hergert J."/>
            <person name="Casey R."/>
            <person name="Wagner J."/>
            <person name="Young E.L."/>
            <person name="Oakeson K.F."/>
        </authorList>
    </citation>
    <scope>NUCLEOTIDE SEQUENCE</scope>
    <source>
        <strain evidence="12 14">2022CK-00829</strain>
        <strain evidence="11">2022CK-00830</strain>
    </source>
</reference>
<gene>
    <name evidence="11" type="ORF">PUW23_16420</name>
    <name evidence="12" type="ORF">PUW25_16245</name>
</gene>
<evidence type="ECO:0000256" key="8">
    <source>
        <dbReference type="ARBA" id="ARBA00023004"/>
    </source>
</evidence>
<dbReference type="Proteomes" id="UP001220962">
    <property type="component" value="Chromosome"/>
</dbReference>
<dbReference type="InterPro" id="IPR014710">
    <property type="entry name" value="RmlC-like_jellyroll"/>
</dbReference>
<evidence type="ECO:0000256" key="6">
    <source>
        <dbReference type="ARBA" id="ARBA00022964"/>
    </source>
</evidence>
<evidence type="ECO:0000313" key="14">
    <source>
        <dbReference type="Proteomes" id="UP001221519"/>
    </source>
</evidence>
<comment type="cofactor">
    <cofactor evidence="2">
        <name>Fe(2+)</name>
        <dbReference type="ChEBI" id="CHEBI:29033"/>
    </cofactor>
</comment>
<dbReference type="RefSeq" id="WP_047910647.1">
    <property type="nucleotide sequence ID" value="NZ_CP118101.1"/>
</dbReference>
<keyword evidence="9" id="KW-0486">Methionine biosynthesis</keyword>
<evidence type="ECO:0000256" key="7">
    <source>
        <dbReference type="ARBA" id="ARBA00023002"/>
    </source>
</evidence>
<dbReference type="InterPro" id="IPR011051">
    <property type="entry name" value="RmlC_Cupin_sf"/>
</dbReference>
<evidence type="ECO:0000256" key="2">
    <source>
        <dbReference type="ARBA" id="ARBA00001954"/>
    </source>
</evidence>
<dbReference type="EMBL" id="CP118101">
    <property type="protein sequence ID" value="WDH81111.1"/>
    <property type="molecule type" value="Genomic_DNA"/>
</dbReference>
<evidence type="ECO:0000256" key="3">
    <source>
        <dbReference type="ARBA" id="ARBA00022596"/>
    </source>
</evidence>
<dbReference type="Gene3D" id="2.60.120.10">
    <property type="entry name" value="Jelly Rolls"/>
    <property type="match status" value="1"/>
</dbReference>
<name>A0AAX3MU12_9BACL</name>
<dbReference type="CDD" id="cd02232">
    <property type="entry name" value="cupin_ARD"/>
    <property type="match status" value="1"/>
</dbReference>
<sequence>MPEILIKNTNERISGVENVRNYLKDYHVLYEQWDSSKLPAELKRNQLLSDEEQQQVLDLYKEEISDMAGRRGYQQWEVISLSNATSNLEGKLAELEEMHAHGDEGAHAILSGNGILSMKADEDTGYFDIELTAGDVIAIPENTPHSFALMKNKEVIAVRLTIKENGWTLSPYPDPAYIKNGQPQ</sequence>
<keyword evidence="8" id="KW-0408">Iron</keyword>
<dbReference type="GO" id="GO:0010309">
    <property type="term" value="F:acireductone dioxygenase [iron(II)-requiring] activity"/>
    <property type="evidence" value="ECO:0007669"/>
    <property type="project" value="UniProtKB-EC"/>
</dbReference>
<keyword evidence="4" id="KW-0028">Amino-acid biosynthesis</keyword>
<evidence type="ECO:0000313" key="13">
    <source>
        <dbReference type="Proteomes" id="UP001220962"/>
    </source>
</evidence>
<keyword evidence="7" id="KW-0560">Oxidoreductase</keyword>
<dbReference type="Proteomes" id="UP001221519">
    <property type="component" value="Chromosome"/>
</dbReference>
<evidence type="ECO:0000256" key="10">
    <source>
        <dbReference type="ARBA" id="ARBA00039005"/>
    </source>
</evidence>
<evidence type="ECO:0000313" key="12">
    <source>
        <dbReference type="EMBL" id="WDI00826.1"/>
    </source>
</evidence>
<dbReference type="PANTHER" id="PTHR23418">
    <property type="entry name" value="ACIREDUCTONE DIOXYGENASE"/>
    <property type="match status" value="1"/>
</dbReference>
<dbReference type="InterPro" id="IPR004313">
    <property type="entry name" value="ARD"/>
</dbReference>
<dbReference type="Pfam" id="PF03079">
    <property type="entry name" value="ARD"/>
    <property type="match status" value="1"/>
</dbReference>
<keyword evidence="14" id="KW-1185">Reference proteome</keyword>
<evidence type="ECO:0000256" key="4">
    <source>
        <dbReference type="ARBA" id="ARBA00022605"/>
    </source>
</evidence>
<dbReference type="EC" id="1.13.11.54" evidence="10"/>
<dbReference type="GO" id="GO:0046872">
    <property type="term" value="F:metal ion binding"/>
    <property type="evidence" value="ECO:0007669"/>
    <property type="project" value="UniProtKB-KW"/>
</dbReference>
<dbReference type="EMBL" id="CP118108">
    <property type="protein sequence ID" value="WDI00826.1"/>
    <property type="molecule type" value="Genomic_DNA"/>
</dbReference>